<dbReference type="InterPro" id="IPR050226">
    <property type="entry name" value="NagZ_Beta-hexosaminidase"/>
</dbReference>
<dbReference type="Pfam" id="PF00933">
    <property type="entry name" value="Glyco_hydro_3"/>
    <property type="match status" value="1"/>
</dbReference>
<keyword evidence="3" id="KW-0326">Glycosidase</keyword>
<dbReference type="Proteomes" id="UP000717328">
    <property type="component" value="Unassembled WGS sequence"/>
</dbReference>
<dbReference type="PANTHER" id="PTHR30480">
    <property type="entry name" value="BETA-HEXOSAMINIDASE-RELATED"/>
    <property type="match status" value="1"/>
</dbReference>
<dbReference type="InterPro" id="IPR036962">
    <property type="entry name" value="Glyco_hydro_3_N_sf"/>
</dbReference>
<comment type="similarity">
    <text evidence="1">Belongs to the glycosyl hydrolase 3 family.</text>
</comment>
<protein>
    <recommendedName>
        <fullName evidence="4">Glycoside hydrolase family 3 N-terminal domain-containing protein</fullName>
    </recommendedName>
</protein>
<evidence type="ECO:0000256" key="1">
    <source>
        <dbReference type="ARBA" id="ARBA00005336"/>
    </source>
</evidence>
<dbReference type="Gene3D" id="3.20.20.300">
    <property type="entry name" value="Glycoside hydrolase, family 3, N-terminal domain"/>
    <property type="match status" value="1"/>
</dbReference>
<dbReference type="GO" id="GO:0004553">
    <property type="term" value="F:hydrolase activity, hydrolyzing O-glycosyl compounds"/>
    <property type="evidence" value="ECO:0007669"/>
    <property type="project" value="InterPro"/>
</dbReference>
<organism evidence="5 6">
    <name type="scientific">Sphagnurus paluster</name>
    <dbReference type="NCBI Taxonomy" id="117069"/>
    <lineage>
        <taxon>Eukaryota</taxon>
        <taxon>Fungi</taxon>
        <taxon>Dikarya</taxon>
        <taxon>Basidiomycota</taxon>
        <taxon>Agaricomycotina</taxon>
        <taxon>Agaricomycetes</taxon>
        <taxon>Agaricomycetidae</taxon>
        <taxon>Agaricales</taxon>
        <taxon>Tricholomatineae</taxon>
        <taxon>Lyophyllaceae</taxon>
        <taxon>Sphagnurus</taxon>
    </lineage>
</organism>
<dbReference type="SUPFAM" id="SSF51445">
    <property type="entry name" value="(Trans)glycosidases"/>
    <property type="match status" value="1"/>
</dbReference>
<comment type="caution">
    <text evidence="5">The sequence shown here is derived from an EMBL/GenBank/DDBJ whole genome shotgun (WGS) entry which is preliminary data.</text>
</comment>
<dbReference type="PANTHER" id="PTHR30480:SF16">
    <property type="entry name" value="GLYCOSIDE HYDROLASE FAMILY 3 DOMAIN PROTEIN"/>
    <property type="match status" value="1"/>
</dbReference>
<dbReference type="PRINTS" id="PR00133">
    <property type="entry name" value="GLHYDRLASE3"/>
</dbReference>
<accession>A0A9P7GL69</accession>
<reference evidence="5" key="2">
    <citation type="submission" date="2021-10" db="EMBL/GenBank/DDBJ databases">
        <title>Phylogenomics reveals ancestral predisposition of the termite-cultivated fungus Termitomyces towards a domesticated lifestyle.</title>
        <authorList>
            <person name="Auxier B."/>
            <person name="Grum-Grzhimaylo A."/>
            <person name="Cardenas M.E."/>
            <person name="Lodge J.D."/>
            <person name="Laessoe T."/>
            <person name="Pedersen O."/>
            <person name="Smith M.E."/>
            <person name="Kuyper T.W."/>
            <person name="Franco-Molano E.A."/>
            <person name="Baroni T.J."/>
            <person name="Aanen D.K."/>
        </authorList>
    </citation>
    <scope>NUCLEOTIDE SEQUENCE</scope>
    <source>
        <strain evidence="5">D49</strain>
    </source>
</reference>
<dbReference type="InterPro" id="IPR001764">
    <property type="entry name" value="Glyco_hydro_3_N"/>
</dbReference>
<evidence type="ECO:0000256" key="2">
    <source>
        <dbReference type="ARBA" id="ARBA00022801"/>
    </source>
</evidence>
<dbReference type="AlphaFoldDB" id="A0A9P7GL69"/>
<proteinExistence type="inferred from homology"/>
<dbReference type="GO" id="GO:0005975">
    <property type="term" value="P:carbohydrate metabolic process"/>
    <property type="evidence" value="ECO:0007669"/>
    <property type="project" value="InterPro"/>
</dbReference>
<keyword evidence="2" id="KW-0378">Hydrolase</keyword>
<evidence type="ECO:0000313" key="5">
    <source>
        <dbReference type="EMBL" id="KAG5651829.1"/>
    </source>
</evidence>
<dbReference type="OrthoDB" id="4215304at2759"/>
<gene>
    <name evidence="5" type="ORF">H0H81_007261</name>
</gene>
<evidence type="ECO:0000259" key="4">
    <source>
        <dbReference type="Pfam" id="PF00933"/>
    </source>
</evidence>
<evidence type="ECO:0000256" key="3">
    <source>
        <dbReference type="ARBA" id="ARBA00023295"/>
    </source>
</evidence>
<keyword evidence="6" id="KW-1185">Reference proteome</keyword>
<evidence type="ECO:0000313" key="6">
    <source>
        <dbReference type="Proteomes" id="UP000717328"/>
    </source>
</evidence>
<reference evidence="5" key="1">
    <citation type="submission" date="2021-02" db="EMBL/GenBank/DDBJ databases">
        <authorList>
            <person name="Nieuwenhuis M."/>
            <person name="Van De Peppel L.J.J."/>
        </authorList>
    </citation>
    <scope>NUCLEOTIDE SEQUENCE</scope>
    <source>
        <strain evidence="5">D49</strain>
    </source>
</reference>
<dbReference type="InterPro" id="IPR017853">
    <property type="entry name" value="GH"/>
</dbReference>
<feature type="domain" description="Glycoside hydrolase family 3 N-terminal" evidence="4">
    <location>
        <begin position="20"/>
        <end position="332"/>
    </location>
</feature>
<dbReference type="EMBL" id="JABCKI010000193">
    <property type="protein sequence ID" value="KAG5651829.1"/>
    <property type="molecule type" value="Genomic_DNA"/>
</dbReference>
<dbReference type="GO" id="GO:0009254">
    <property type="term" value="P:peptidoglycan turnover"/>
    <property type="evidence" value="ECO:0007669"/>
    <property type="project" value="TreeGrafter"/>
</dbReference>
<name>A0A9P7GL69_9AGAR</name>
<sequence length="520" mass="55629">MPTLTDEVKREIGQHFVFGFHGHEVSDEIRTLIREYYVGSVILMKRNVRDAKQVRRVVQELQRVAKEAGHERPLLVGIDQENGLVSAFSSPTAGTQFPGAMALAASGDAELAFEVSAATARELKMVGVNWVYSPVADVNSDSRNPVIDPADVARFASAVARGHVSGGVAPCGKHFPGHGDTHVDSHVALPVINKSKDALQATELVPFAALVGGADPIPSIMVGHMALPGLTGDNTPASLARGVTRELLRGEMGYEGVVVTDCLEMSAIADAGQGGCGVEEAAVRALEAGVDVVMACHTFGRHVGALEAVYRAVESGRLGLEELKEGGRRVGRMKEVYVGGWDDVLTRGEGWDEEWRALKRMNGELSKVGYRKSLKVMWGGDKLPMRVEDGKAVMVFTPAMESVNAAVDDKDDVGTSYAALAEAVQGRHVVYSASSGEVEGICDDIGGVIFVLRNADRSAWQREYMQRVLGACGGIPVVLLASCGPYDLVGQEHLADRTAYVASFEFTREALLGFASNLIR</sequence>